<sequence>MTTAVDLNEQINQLRHLAHHFKALHNRVRALDIAAVAPGTEALRQLTPLVLTSQELVGKALLPLSALDGSPYAAVSGSRQALNALGAVVSGASQASCDLAHALAANPLDSIGFGGPHQDEEGIRNARHARAVPEMAGHLADAAHQLNVCESACHDLATYITRDLERASTNTRQAPKISPTQYEALTSLAKCGATMQTRGRGSTIVLTPDHTLITIATFQSLDKRGLVHLDTSVPLYQGRGITVTAEGHRALAQHRARTGATTGPTAATATMPPAAVKREVRR</sequence>
<accession>A0A640RZY4</accession>
<comment type="caution">
    <text evidence="1">The sequence shown here is derived from an EMBL/GenBank/DDBJ whole genome shotgun (WGS) entry which is preliminary data.</text>
</comment>
<dbReference type="RefSeq" id="WP_159468741.1">
    <property type="nucleotide sequence ID" value="NZ_BAAATH010000008.1"/>
</dbReference>
<evidence type="ECO:0000313" key="1">
    <source>
        <dbReference type="EMBL" id="GFE03736.1"/>
    </source>
</evidence>
<protein>
    <submittedName>
        <fullName evidence="1">Uncharacterized protein</fullName>
    </submittedName>
</protein>
<gene>
    <name evidence="1" type="ORF">Scani_00040</name>
</gene>
<organism evidence="1 2">
    <name type="scientific">Streptomyces caniferus</name>
    <dbReference type="NCBI Taxonomy" id="285557"/>
    <lineage>
        <taxon>Bacteria</taxon>
        <taxon>Bacillati</taxon>
        <taxon>Actinomycetota</taxon>
        <taxon>Actinomycetes</taxon>
        <taxon>Kitasatosporales</taxon>
        <taxon>Streptomycetaceae</taxon>
        <taxon>Streptomyces</taxon>
    </lineage>
</organism>
<evidence type="ECO:0000313" key="2">
    <source>
        <dbReference type="Proteomes" id="UP000435837"/>
    </source>
</evidence>
<dbReference type="Proteomes" id="UP000435837">
    <property type="component" value="Unassembled WGS sequence"/>
</dbReference>
<proteinExistence type="predicted"/>
<dbReference type="EMBL" id="BLIN01000001">
    <property type="protein sequence ID" value="GFE03736.1"/>
    <property type="molecule type" value="Genomic_DNA"/>
</dbReference>
<reference evidence="1 2" key="1">
    <citation type="submission" date="2019-12" db="EMBL/GenBank/DDBJ databases">
        <title>Whole genome shotgun sequence of Streptomyces caniferus NBRC 15389.</title>
        <authorList>
            <person name="Ichikawa N."/>
            <person name="Kimura A."/>
            <person name="Kitahashi Y."/>
            <person name="Komaki H."/>
            <person name="Tamura T."/>
        </authorList>
    </citation>
    <scope>NUCLEOTIDE SEQUENCE [LARGE SCALE GENOMIC DNA]</scope>
    <source>
        <strain evidence="1 2">NBRC 15389</strain>
    </source>
</reference>
<dbReference type="AlphaFoldDB" id="A0A640RZY4"/>
<dbReference type="OrthoDB" id="4335759at2"/>
<name>A0A640RZY4_9ACTN</name>